<keyword evidence="1" id="KW-1133">Transmembrane helix</keyword>
<protein>
    <submittedName>
        <fullName evidence="2">Uncharacterized protein</fullName>
    </submittedName>
</protein>
<dbReference type="KEGG" id="dic:Dpoa569_0001162"/>
<evidence type="ECO:0000256" key="1">
    <source>
        <dbReference type="SAM" id="Phobius"/>
    </source>
</evidence>
<proteinExistence type="predicted"/>
<accession>A0A5B8HHD1</accession>
<dbReference type="AlphaFoldDB" id="A0A5B8HHD1"/>
<dbReference type="Proteomes" id="UP000320591">
    <property type="component" value="Chromosome"/>
</dbReference>
<name>A0A5B8HHD1_9GAMM</name>
<dbReference type="EMBL" id="CP042220">
    <property type="protein sequence ID" value="QDX29405.1"/>
    <property type="molecule type" value="Genomic_DNA"/>
</dbReference>
<gene>
    <name evidence="2" type="ORF">Dpoa569_0001162</name>
</gene>
<keyword evidence="1" id="KW-0812">Transmembrane</keyword>
<sequence>MMHYPLSLEYLGIILFVDGGVFLSYLSTETGIIKFSASLALSKIFLNTRIVAGQANVFLCGNRMGSLFGAKINVGQLADNKKQIYLIE</sequence>
<keyword evidence="3" id="KW-1185">Reference proteome</keyword>
<keyword evidence="1" id="KW-0472">Membrane</keyword>
<evidence type="ECO:0000313" key="2">
    <source>
        <dbReference type="EMBL" id="QDX29405.1"/>
    </source>
</evidence>
<feature type="transmembrane region" description="Helical" evidence="1">
    <location>
        <begin position="6"/>
        <end position="26"/>
    </location>
</feature>
<reference evidence="2 3" key="1">
    <citation type="journal article" date="2019" name="Environ. Microbiol.">
        <title>The phytopathogenic nature of Dickeya aquatica 174/2 and the dynamic early evolution of Dickeya pathogenicity.</title>
        <authorList>
            <person name="Duprey A."/>
            <person name="Taib N."/>
            <person name="Leonard S."/>
            <person name="Garin T."/>
            <person name="Flandrois J.P."/>
            <person name="Nasser W."/>
            <person name="Brochier-Armanet C."/>
            <person name="Reverchon S."/>
        </authorList>
    </citation>
    <scope>NUCLEOTIDE SEQUENCE [LARGE SCALE GENOMIC DNA]</scope>
    <source>
        <strain evidence="2 3">NCPPB 569</strain>
    </source>
</reference>
<evidence type="ECO:0000313" key="3">
    <source>
        <dbReference type="Proteomes" id="UP000320591"/>
    </source>
</evidence>
<organism evidence="2 3">
    <name type="scientific">Dickeya poaceiphila</name>
    <dbReference type="NCBI Taxonomy" id="568768"/>
    <lineage>
        <taxon>Bacteria</taxon>
        <taxon>Pseudomonadati</taxon>
        <taxon>Pseudomonadota</taxon>
        <taxon>Gammaproteobacteria</taxon>
        <taxon>Enterobacterales</taxon>
        <taxon>Pectobacteriaceae</taxon>
        <taxon>Dickeya</taxon>
    </lineage>
</organism>